<proteinExistence type="predicted"/>
<dbReference type="Pfam" id="PF08335">
    <property type="entry name" value="GlnD_UR_UTase"/>
    <property type="match status" value="1"/>
</dbReference>
<gene>
    <name evidence="3" type="ORF">QWZ10_02170</name>
</gene>
<reference evidence="4" key="1">
    <citation type="journal article" date="2019" name="Int. J. Syst. Evol. Microbiol.">
        <title>The Global Catalogue of Microorganisms (GCM) 10K type strain sequencing project: providing services to taxonomists for standard genome sequencing and annotation.</title>
        <authorList>
            <consortium name="The Broad Institute Genomics Platform"/>
            <consortium name="The Broad Institute Genome Sequencing Center for Infectious Disease"/>
            <person name="Wu L."/>
            <person name="Ma J."/>
        </authorList>
    </citation>
    <scope>NUCLEOTIDE SEQUENCE [LARGE SCALE GENOMIC DNA]</scope>
    <source>
        <strain evidence="4">CECT 8482</strain>
    </source>
</reference>
<evidence type="ECO:0000259" key="2">
    <source>
        <dbReference type="Pfam" id="PF08335"/>
    </source>
</evidence>
<feature type="domain" description="PII-uridylyltransferase/Glutamine-synthetase adenylyltransferase" evidence="2">
    <location>
        <begin position="15"/>
        <end position="82"/>
    </location>
</feature>
<evidence type="ECO:0000313" key="4">
    <source>
        <dbReference type="Proteomes" id="UP001243846"/>
    </source>
</evidence>
<dbReference type="InterPro" id="IPR013546">
    <property type="entry name" value="PII_UdlTrfase/GS_AdlTrfase"/>
</dbReference>
<dbReference type="Proteomes" id="UP001243846">
    <property type="component" value="Unassembled WGS sequence"/>
</dbReference>
<evidence type="ECO:0000313" key="3">
    <source>
        <dbReference type="EMBL" id="MDN3710921.1"/>
    </source>
</evidence>
<sequence>MRQRIFAAKPADSPWEVKVGPGRLQDIELLAQSFALRAAAPARGTIAQLRAGQRAGLIGRDEVAALGSAYRFFWTVRCTGKLLSEGRFDPATIGYGGRDFCCARRARTIWRRLAQGSRIARAVRHRSSTACCRLRRLRRRALLGVRPRPSDISRFFPAG</sequence>
<protein>
    <submittedName>
        <fullName evidence="3">Nucleotidyltransferase substrate binding domain-containing protein</fullName>
    </submittedName>
</protein>
<comment type="caution">
    <text evidence="3">The sequence shown here is derived from an EMBL/GenBank/DDBJ whole genome shotgun (WGS) entry which is preliminary data.</text>
</comment>
<dbReference type="Gene3D" id="1.20.120.330">
    <property type="entry name" value="Nucleotidyltransferases domain 2"/>
    <property type="match status" value="1"/>
</dbReference>
<name>A0ABT8D3E6_9RHOB</name>
<keyword evidence="4" id="KW-1185">Reference proteome</keyword>
<dbReference type="EMBL" id="JAUFRC010000001">
    <property type="protein sequence ID" value="MDN3710921.1"/>
    <property type="molecule type" value="Genomic_DNA"/>
</dbReference>
<dbReference type="SUPFAM" id="SSF81593">
    <property type="entry name" value="Nucleotidyltransferase substrate binding subunit/domain"/>
    <property type="match status" value="1"/>
</dbReference>
<organism evidence="3 4">
    <name type="scientific">Paracoccus cavernae</name>
    <dbReference type="NCBI Taxonomy" id="1571207"/>
    <lineage>
        <taxon>Bacteria</taxon>
        <taxon>Pseudomonadati</taxon>
        <taxon>Pseudomonadota</taxon>
        <taxon>Alphaproteobacteria</taxon>
        <taxon>Rhodobacterales</taxon>
        <taxon>Paracoccaceae</taxon>
        <taxon>Paracoccus</taxon>
    </lineage>
</organism>
<accession>A0ABT8D3E6</accession>
<keyword evidence="1" id="KW-0808">Transferase</keyword>
<evidence type="ECO:0000256" key="1">
    <source>
        <dbReference type="ARBA" id="ARBA00022679"/>
    </source>
</evidence>